<dbReference type="RefSeq" id="XP_018736995.1">
    <property type="nucleotide sequence ID" value="XM_018879041.1"/>
</dbReference>
<dbReference type="InterPro" id="IPR023578">
    <property type="entry name" value="Ras_GEF_dom_sf"/>
</dbReference>
<dbReference type="Proteomes" id="UP000189580">
    <property type="component" value="Chromosome b"/>
</dbReference>
<dbReference type="SMART" id="SM00229">
    <property type="entry name" value="RasGEFN"/>
    <property type="match status" value="1"/>
</dbReference>
<dbReference type="SMART" id="SM00147">
    <property type="entry name" value="RasGEF"/>
    <property type="match status" value="1"/>
</dbReference>
<evidence type="ECO:0000256" key="3">
    <source>
        <dbReference type="SAM" id="MobiDB-lite"/>
    </source>
</evidence>
<dbReference type="GO" id="GO:0005085">
    <property type="term" value="F:guanyl-nucleotide exchange factor activity"/>
    <property type="evidence" value="ECO:0007669"/>
    <property type="project" value="UniProtKB-KW"/>
</dbReference>
<reference evidence="7 8" key="1">
    <citation type="submission" date="2016-02" db="EMBL/GenBank/DDBJ databases">
        <title>Complete genome sequence and transcriptome regulation of the pentose utilising yeast Sugiyamaella lignohabitans.</title>
        <authorList>
            <person name="Bellasio M."/>
            <person name="Peymann A."/>
            <person name="Valli M."/>
            <person name="Sipitzky M."/>
            <person name="Graf A."/>
            <person name="Sauer M."/>
            <person name="Marx H."/>
            <person name="Mattanovich D."/>
        </authorList>
    </citation>
    <scope>NUCLEOTIDE SEQUENCE [LARGE SCALE GENOMIC DNA]</scope>
    <source>
        <strain evidence="7 8">CBS 10342</strain>
    </source>
</reference>
<gene>
    <name evidence="7" type="primary">BEM2</name>
    <name evidence="7" type="ORF">AWJ20_2113</name>
</gene>
<feature type="domain" description="Ras-GEF" evidence="4">
    <location>
        <begin position="418"/>
        <end position="675"/>
    </location>
</feature>
<dbReference type="InterPro" id="IPR001895">
    <property type="entry name" value="RASGEF_cat_dom"/>
</dbReference>
<feature type="region of interest" description="Disordered" evidence="3">
    <location>
        <begin position="126"/>
        <end position="154"/>
    </location>
</feature>
<keyword evidence="1" id="KW-0343">GTPase activation</keyword>
<dbReference type="SUPFAM" id="SSF48366">
    <property type="entry name" value="Ras GEF"/>
    <property type="match status" value="2"/>
</dbReference>
<feature type="region of interest" description="Disordered" evidence="3">
    <location>
        <begin position="728"/>
        <end position="761"/>
    </location>
</feature>
<feature type="compositionally biased region" description="Polar residues" evidence="3">
    <location>
        <begin position="784"/>
        <end position="805"/>
    </location>
</feature>
<dbReference type="Gene3D" id="1.20.870.10">
    <property type="entry name" value="Son of sevenless (SoS) protein Chain: S domain 1"/>
    <property type="match status" value="1"/>
</dbReference>
<keyword evidence="8" id="KW-1185">Reference proteome</keyword>
<dbReference type="PANTHER" id="PTHR23176">
    <property type="entry name" value="RHO/RAC/CDC GTPASE-ACTIVATING PROTEIN"/>
    <property type="match status" value="1"/>
</dbReference>
<dbReference type="PROSITE" id="PS50238">
    <property type="entry name" value="RHOGAP"/>
    <property type="match status" value="1"/>
</dbReference>
<feature type="region of interest" description="Disordered" evidence="3">
    <location>
        <begin position="775"/>
        <end position="805"/>
    </location>
</feature>
<dbReference type="CDD" id="cd00159">
    <property type="entry name" value="RhoGAP"/>
    <property type="match status" value="1"/>
</dbReference>
<organism evidence="7 8">
    <name type="scientific">Sugiyamaella lignohabitans</name>
    <dbReference type="NCBI Taxonomy" id="796027"/>
    <lineage>
        <taxon>Eukaryota</taxon>
        <taxon>Fungi</taxon>
        <taxon>Dikarya</taxon>
        <taxon>Ascomycota</taxon>
        <taxon>Saccharomycotina</taxon>
        <taxon>Dipodascomycetes</taxon>
        <taxon>Dipodascales</taxon>
        <taxon>Trichomonascaceae</taxon>
        <taxon>Sugiyamaella</taxon>
    </lineage>
</organism>
<dbReference type="PANTHER" id="PTHR23176:SF96">
    <property type="entry name" value="GTPASE-ACTIVATING PROTEIN BEM2_IPL2"/>
    <property type="match status" value="1"/>
</dbReference>
<dbReference type="InterPro" id="IPR000651">
    <property type="entry name" value="Ras-like_Gua-exchang_fac_N"/>
</dbReference>
<evidence type="ECO:0000313" key="7">
    <source>
        <dbReference type="EMBL" id="ANB14518.1"/>
    </source>
</evidence>
<evidence type="ECO:0000259" key="5">
    <source>
        <dbReference type="PROSITE" id="PS50212"/>
    </source>
</evidence>
<dbReference type="OrthoDB" id="79452at2759"/>
<dbReference type="GeneID" id="30033989"/>
<proteinExistence type="predicted"/>
<dbReference type="GO" id="GO:0007264">
    <property type="term" value="P:small GTPase-mediated signal transduction"/>
    <property type="evidence" value="ECO:0007669"/>
    <property type="project" value="InterPro"/>
</dbReference>
<feature type="compositionally biased region" description="Low complexity" evidence="3">
    <location>
        <begin position="40"/>
        <end position="56"/>
    </location>
</feature>
<evidence type="ECO:0000256" key="2">
    <source>
        <dbReference type="PROSITE-ProRule" id="PRU00168"/>
    </source>
</evidence>
<dbReference type="EMBL" id="CP014503">
    <property type="protein sequence ID" value="ANB14518.1"/>
    <property type="molecule type" value="Genomic_DNA"/>
</dbReference>
<feature type="compositionally biased region" description="Polar residues" evidence="3">
    <location>
        <begin position="742"/>
        <end position="761"/>
    </location>
</feature>
<dbReference type="InterPro" id="IPR008936">
    <property type="entry name" value="Rho_GTPase_activation_prot"/>
</dbReference>
<dbReference type="PROSITE" id="PS50212">
    <property type="entry name" value="RASGEF_NTER"/>
    <property type="match status" value="1"/>
</dbReference>
<feature type="compositionally biased region" description="Polar residues" evidence="3">
    <location>
        <begin position="1898"/>
        <end position="1943"/>
    </location>
</feature>
<keyword evidence="2" id="KW-0344">Guanine-nucleotide releasing factor</keyword>
<dbReference type="GO" id="GO:0005933">
    <property type="term" value="C:cellular bud"/>
    <property type="evidence" value="ECO:0007669"/>
    <property type="project" value="UniProtKB-ARBA"/>
</dbReference>
<dbReference type="GO" id="GO:0005938">
    <property type="term" value="C:cell cortex"/>
    <property type="evidence" value="ECO:0007669"/>
    <property type="project" value="UniProtKB-ARBA"/>
</dbReference>
<name>A0A167EVN4_9ASCO</name>
<dbReference type="InterPro" id="IPR000198">
    <property type="entry name" value="RhoGAP_dom"/>
</dbReference>
<dbReference type="Gene3D" id="1.10.840.10">
    <property type="entry name" value="Ras guanine-nucleotide exchange factors catalytic domain"/>
    <property type="match status" value="1"/>
</dbReference>
<feature type="domain" description="Rho-GAP" evidence="6">
    <location>
        <begin position="1689"/>
        <end position="1874"/>
    </location>
</feature>
<feature type="region of interest" description="Disordered" evidence="3">
    <location>
        <begin position="1526"/>
        <end position="1549"/>
    </location>
</feature>
<evidence type="ECO:0000259" key="6">
    <source>
        <dbReference type="PROSITE" id="PS50238"/>
    </source>
</evidence>
<sequence>MERRTQALRGGSAAGGSDGLNAAKDGWVNRHASSASATTAVAGSGSGAGISSSASSNTLVPSGSISSNLTALASGPGGSGGTNGAAVTSQVYSWRLTRAVLKNGTLLLYKPPTDLGIKSFDPSLEPAHPLSPNLSSPTSATSGGGGHKRVGSVSTATAASSSSASVSAAAAAAGSRSFHSLSYRGFDVHPDLLFDSQGKIVNGSFEAICHSILFTGDEDFATTAVLTIPLMGDVVRALEMMKEYVLSVARQAHSGGGGPNAQAIAVRVKLVIDTMLTNFKGMLLNNSIHASLQQLADSVSSYNDQISTALKLSIYQKHQRMNKMLTYTREDTEVLWSMQQKVTDSMSERLHAFLGRIDSSIGSDSISSIANLPPRQQVAHNLSGSGSGGGSGGTGGVGGGLSAQQLNIPPDLFIELTSTDFLANQISCFHLKFYKQWSPAIDISLLFKTNYSYHRYNPLVFDANNLHFLGVLLIDHLLSPKYSKLFDNSYRGRLLTHWINLGNSLKVCGDLVGWVAIVTAICSPAILRLRECWAYVPIELRENVGKDWGHELFELDRRAKMDLMSKRTFRVATEDIGVTYPKERSISFFADLTVKIDEGATSYKMCEDRVNRVRTVINSWKYFFDRIPQNDTFGLPPQPNAAVQKLLHSLLVTNYETPQLTQEEIFKLSLSVDPPKFGNYLKYHYSQQSPLMTGSFLPLIFTDTNATYKLFTKSSLISALSGVAGTGGASALSSSNKRLVRSGTTRSSDGTNASTIPTSASSNFYTHGGHSTLSTSSTLLSGGRNASTNLHRSNSFPPSNTKSSAMTTGVQDIDYFSREFVAKYASQHILMKNIRDVLNMGAKLYHINEDIVLKSLSEEYNSRPSSMIEAPSKHLSMSSRRVSTQFGSTVSPRTSVNGGTPDFSKVFESFAVSIDVVVKSANLERLVDILVLGVNGFASFVNQQDVDRQGNLPDFRIDMNVHTLTFFATFRSFCSPLELLTSLRKRFVGARSAAMSIDELTDKEREVAFDDVQFPNWDPVCEIPLDNNRAWGIVAQIQIGVLEACHLWVSQYFSDFADNVSLKEQFLELTEIFGTDIASWKGLQASSQINEDYSGYLETMEVLQKKVRNLFYKKSYRPNDVCPLIPQNPVGMRYENLPVGNTNVTFMKLEKFIDDINLVVSEYLGMVSVKEWMELFETLELQSAEINGFFHYSPPPYSSEDDFVIQDIFTYLESLYRENANGERAKTLDFFPPSIQELFRLRHNIISYLTYQIGDPLIHKDDRIQRMISILRMIGISKARMTFLDLFPKDETTDSDQLWMSQADNSGISTSVPSFIESCVIASVLRPESRLFANSWMQASREICKLYHRSSNPTSFASLEMFVPVIRGENLVFSGSKQPLSPCVGWTIERMFEIVCYVPNMSVENSSLINFDKRRFIYNLITNVSEMKGEIEDDNEDGSRVSNGSHRIQTVARRIAYIVNPDKTLYYTDKRTLKESVARDTKEYPRSYSKNKVFTSYVTLEAEKLKRDVRQRELIERQYRDVKKSLKSRYGSSSSSSGTIGSQTLSDKKSQRSRFGGLFKAVRPISMAFSGTFIPPSDRIVSVYELPDISTISDSKCKLLASINLANCDIIAVPNQHGNYGLFKVVVQDNNGSELVFQGLSDEDAAEWVRLATTGKRYATLRGQLQPSSSSSSPNAPASPVAFTRVFGVPIAVVCEREARDIPMVVDVLLNEIESRGLDEVGLYRVSGSLASVHALKAAFDSGQEVDMEDDRWFDINTVAGCFKLYLRELREPLLTTELFPEFVQCGSSGAGTEDMLKQLRVSIRKLPAPNYNLLRRLLRHLGQVAEHEANNKMKTPNLAIVFSMSFLPASAVDQMKAMQNVLNTMIIHHERLFGDDQPVEYSTEAAEITANTADLSLGETTNSHDQNHNTASDNQPDSSEPSTTHSGTENTDSQLPTGNQAGSKHDRDSFTEVSAY</sequence>
<evidence type="ECO:0000256" key="1">
    <source>
        <dbReference type="ARBA" id="ARBA00022468"/>
    </source>
</evidence>
<feature type="domain" description="N-terminal Ras-GEF" evidence="5">
    <location>
        <begin position="914"/>
        <end position="1094"/>
    </location>
</feature>
<dbReference type="SUPFAM" id="SSF48350">
    <property type="entry name" value="GTPase activation domain, GAP"/>
    <property type="match status" value="1"/>
</dbReference>
<feature type="region of interest" description="Disordered" evidence="3">
    <location>
        <begin position="40"/>
        <end position="59"/>
    </location>
</feature>
<accession>A0A167EVN4</accession>
<dbReference type="KEGG" id="slb:AWJ20_2113"/>
<dbReference type="PROSITE" id="PS50009">
    <property type="entry name" value="RASGEF_CAT"/>
    <property type="match status" value="1"/>
</dbReference>
<dbReference type="Pfam" id="PF00617">
    <property type="entry name" value="RasGEF"/>
    <property type="match status" value="1"/>
</dbReference>
<dbReference type="Gene3D" id="1.10.555.10">
    <property type="entry name" value="Rho GTPase activation protein"/>
    <property type="match status" value="1"/>
</dbReference>
<dbReference type="InterPro" id="IPR036964">
    <property type="entry name" value="RASGEF_cat_dom_sf"/>
</dbReference>
<dbReference type="CDD" id="cd06224">
    <property type="entry name" value="REM"/>
    <property type="match status" value="1"/>
</dbReference>
<dbReference type="Pfam" id="PF00618">
    <property type="entry name" value="RasGEF_N"/>
    <property type="match status" value="1"/>
</dbReference>
<evidence type="ECO:0000259" key="4">
    <source>
        <dbReference type="PROSITE" id="PS50009"/>
    </source>
</evidence>
<dbReference type="InterPro" id="IPR050729">
    <property type="entry name" value="Rho-GAP"/>
</dbReference>
<protein>
    <submittedName>
        <fullName evidence="7">Bem2p</fullName>
    </submittedName>
</protein>
<dbReference type="Pfam" id="PF00620">
    <property type="entry name" value="RhoGAP"/>
    <property type="match status" value="1"/>
</dbReference>
<evidence type="ECO:0000313" key="8">
    <source>
        <dbReference type="Proteomes" id="UP000189580"/>
    </source>
</evidence>
<feature type="compositionally biased region" description="Low complexity" evidence="3">
    <location>
        <begin position="1528"/>
        <end position="1542"/>
    </location>
</feature>
<dbReference type="SMART" id="SM00324">
    <property type="entry name" value="RhoGAP"/>
    <property type="match status" value="1"/>
</dbReference>
<dbReference type="GO" id="GO:0005096">
    <property type="term" value="F:GTPase activator activity"/>
    <property type="evidence" value="ECO:0007669"/>
    <property type="project" value="UniProtKB-KW"/>
</dbReference>
<feature type="region of interest" description="Disordered" evidence="3">
    <location>
        <begin position="1898"/>
        <end position="1957"/>
    </location>
</feature>